<keyword evidence="6" id="KW-1185">Reference proteome</keyword>
<evidence type="ECO:0000256" key="1">
    <source>
        <dbReference type="ARBA" id="ARBA00022692"/>
    </source>
</evidence>
<keyword evidence="2 4" id="KW-1133">Transmembrane helix</keyword>
<keyword evidence="3 4" id="KW-0472">Membrane</keyword>
<organism evidence="5 6">
    <name type="scientific">Parascardovia denticolens DSM 10105 = JCM 12538</name>
    <dbReference type="NCBI Taxonomy" id="864564"/>
    <lineage>
        <taxon>Bacteria</taxon>
        <taxon>Bacillati</taxon>
        <taxon>Actinomycetota</taxon>
        <taxon>Actinomycetes</taxon>
        <taxon>Bifidobacteriales</taxon>
        <taxon>Bifidobacteriaceae</taxon>
        <taxon>Parascardovia</taxon>
    </lineage>
</organism>
<evidence type="ECO:0008006" key="7">
    <source>
        <dbReference type="Google" id="ProtNLM"/>
    </source>
</evidence>
<sequence>MLNPFDGLKDGLKLLLNQIGSGAGGSVTDLLTKTPAGQYPQAYRTVTSIATTAVKPVAMTVLAVVFSLEVLKASRHVEDDGTRGVRTIVSSLFKIILIYLAATNAGWLCQLITYLIQQMGTGVSKLATAVAPGGGGGVEDLGDKMLQAGKIDDSNTFQQLLAAILLIIPFIISKLAEVAVNLLVMLRFVELLILTAFGALPIAFLGFDGTKSWGEGYIREYASCAFSNVTLLIGLGVYKAVADDLFKVGDLAHLTLNQLVFQHWQALVEMSVLMIGLVLISQKASKALFGQV</sequence>
<proteinExistence type="predicted"/>
<dbReference type="RefSeq" id="WP_006290769.1">
    <property type="nucleotide sequence ID" value="NZ_AP012333.1"/>
</dbReference>
<dbReference type="GO" id="GO:0030255">
    <property type="term" value="P:protein secretion by the type IV secretion system"/>
    <property type="evidence" value="ECO:0007669"/>
    <property type="project" value="InterPro"/>
</dbReference>
<evidence type="ECO:0000256" key="3">
    <source>
        <dbReference type="ARBA" id="ARBA00023136"/>
    </source>
</evidence>
<reference evidence="5 6" key="1">
    <citation type="submission" date="2010-12" db="EMBL/GenBank/DDBJ databases">
        <authorList>
            <person name="Muzny D."/>
            <person name="Qin X."/>
            <person name="Buhay C."/>
            <person name="Dugan-Rocha S."/>
            <person name="Ding Y."/>
            <person name="Chen G."/>
            <person name="Hawes A."/>
            <person name="Holder M."/>
            <person name="Jhangiani S."/>
            <person name="Johnson A."/>
            <person name="Khan Z."/>
            <person name="Li Z."/>
            <person name="Liu W."/>
            <person name="Liu X."/>
            <person name="Perez L."/>
            <person name="Shen H."/>
            <person name="Wang Q."/>
            <person name="Watt J."/>
            <person name="Xi L."/>
            <person name="Xin Y."/>
            <person name="Zhou J."/>
            <person name="Deng J."/>
            <person name="Jiang H."/>
            <person name="Liu Y."/>
            <person name="Qu J."/>
            <person name="Song X.-Z."/>
            <person name="Zhang L."/>
            <person name="Villasana D."/>
            <person name="Johnson A."/>
            <person name="Liu J."/>
            <person name="Liyanage D."/>
            <person name="Lorensuhewa L."/>
            <person name="Robinson T."/>
            <person name="Song A."/>
            <person name="Song B.-B."/>
            <person name="Dinh H."/>
            <person name="Thornton R."/>
            <person name="Coyle M."/>
            <person name="Francisco L."/>
            <person name="Jackson L."/>
            <person name="Javaid M."/>
            <person name="Korchina V."/>
            <person name="Kovar C."/>
            <person name="Mata R."/>
            <person name="Mathew T."/>
            <person name="Ngo R."/>
            <person name="Nguyen L."/>
            <person name="Nguyen N."/>
            <person name="Okwuonu G."/>
            <person name="Ongeri F."/>
            <person name="Pham C."/>
            <person name="Simmons D."/>
            <person name="Wilczek-Boney K."/>
            <person name="Hale W."/>
            <person name="Jakkamsetti A."/>
            <person name="Pham P."/>
            <person name="Ruth R."/>
            <person name="San Lucas F."/>
            <person name="Warren J."/>
            <person name="Zhang J."/>
            <person name="Zhao Z."/>
            <person name="Zhou C."/>
            <person name="Zhu D."/>
            <person name="Lee S."/>
            <person name="Bess C."/>
            <person name="Blankenburg K."/>
            <person name="Forbes L."/>
            <person name="Fu Q."/>
            <person name="Gubbala S."/>
            <person name="Hirani K."/>
            <person name="Jayaseelan J.C."/>
            <person name="Lara F."/>
            <person name="Munidasa M."/>
            <person name="Palculict T."/>
            <person name="Patil S."/>
            <person name="Pu L.-L."/>
            <person name="Saada N."/>
            <person name="Tang L."/>
            <person name="Weissenberger G."/>
            <person name="Zhu Y."/>
            <person name="Hemphill L."/>
            <person name="Shang Y."/>
            <person name="Youmans B."/>
            <person name="Ayvaz T."/>
            <person name="Ross M."/>
            <person name="Santibanez J."/>
            <person name="Aqrawi P."/>
            <person name="Gross S."/>
            <person name="Joshi V."/>
            <person name="Fowler G."/>
            <person name="Nazareth L."/>
            <person name="Reid J."/>
            <person name="Worley K."/>
            <person name="Petrosino J."/>
            <person name="Highlander S."/>
            <person name="Gibbs R."/>
        </authorList>
    </citation>
    <scope>NUCLEOTIDE SEQUENCE [LARGE SCALE GENOMIC DNA]</scope>
    <source>
        <strain evidence="5 6">DSM 10105</strain>
    </source>
</reference>
<feature type="transmembrane region" description="Helical" evidence="4">
    <location>
        <begin position="53"/>
        <end position="71"/>
    </location>
</feature>
<comment type="caution">
    <text evidence="5">The sequence shown here is derived from an EMBL/GenBank/DDBJ whole genome shotgun (WGS) entry which is preliminary data.</text>
</comment>
<accession>E6K278</accession>
<dbReference type="Proteomes" id="UP000004946">
    <property type="component" value="Chromosome"/>
</dbReference>
<dbReference type="PATRIC" id="fig|864564.6.peg.149"/>
<dbReference type="HOGENOM" id="CLU_083000_0_0_11"/>
<feature type="transmembrane region" description="Helical" evidence="4">
    <location>
        <begin position="261"/>
        <end position="280"/>
    </location>
</feature>
<feature type="transmembrane region" description="Helical" evidence="4">
    <location>
        <begin position="157"/>
        <end position="176"/>
    </location>
</feature>
<feature type="transmembrane region" description="Helical" evidence="4">
    <location>
        <begin position="188"/>
        <end position="207"/>
    </location>
</feature>
<evidence type="ECO:0000313" key="6">
    <source>
        <dbReference type="Proteomes" id="UP000004946"/>
    </source>
</evidence>
<dbReference type="AlphaFoldDB" id="E6K278"/>
<gene>
    <name evidence="5" type="ORF">HMPREF0620_1551</name>
</gene>
<dbReference type="KEGG" id="pdo:PSDT_0135"/>
<dbReference type="InterPro" id="IPR007688">
    <property type="entry name" value="Conjugal_tfr_TrbL/VirB6"/>
</dbReference>
<feature type="transmembrane region" description="Helical" evidence="4">
    <location>
        <begin position="92"/>
        <end position="116"/>
    </location>
</feature>
<dbReference type="EMBL" id="AEON01000002">
    <property type="protein sequence ID" value="EFT82866.1"/>
    <property type="molecule type" value="Genomic_DNA"/>
</dbReference>
<dbReference type="eggNOG" id="ENOG5031T6M">
    <property type="taxonomic scope" value="Bacteria"/>
</dbReference>
<evidence type="ECO:0000256" key="4">
    <source>
        <dbReference type="SAM" id="Phobius"/>
    </source>
</evidence>
<evidence type="ECO:0000313" key="5">
    <source>
        <dbReference type="EMBL" id="EFT82866.1"/>
    </source>
</evidence>
<name>E6K278_PARDN</name>
<keyword evidence="1 4" id="KW-0812">Transmembrane</keyword>
<protein>
    <recommendedName>
        <fullName evidence="7">TrbL/VirB6 plasmid conjugal transfer protein</fullName>
    </recommendedName>
</protein>
<dbReference type="Pfam" id="PF04610">
    <property type="entry name" value="TrbL"/>
    <property type="match status" value="1"/>
</dbReference>
<evidence type="ECO:0000256" key="2">
    <source>
        <dbReference type="ARBA" id="ARBA00022989"/>
    </source>
</evidence>